<dbReference type="RefSeq" id="WP_126977508.1">
    <property type="nucleotide sequence ID" value="NZ_PQSP01000001.1"/>
</dbReference>
<feature type="transmembrane region" description="Helical" evidence="1">
    <location>
        <begin position="205"/>
        <end position="221"/>
    </location>
</feature>
<sequence>MNTKSVSHQPVASSLNFTAREWGLLLLAGVLCVLAVAGPHITQYEHYHAFADQRTMLGIPCALDVLSNVPFALMGLIGLVVVLRRSVLGYEASVFKNMSSLFFYGLIITSVCSSAYHLHAENHSLWLDRMGMSVAFAGILGMAVCNRVSERAAQVTAYTVLIAAPMCLWNWQTTGNLLPWSVLQGGGMLIVLTLACLAPVDGQKRMPLVAVIVWYAVAKLLELGDAQVYAWSGELVSGHSLKHVAAAMAAWPVIAMFCRMKAVCKASAGLS</sequence>
<feature type="transmembrane region" description="Helical" evidence="1">
    <location>
        <begin position="155"/>
        <end position="171"/>
    </location>
</feature>
<feature type="transmembrane region" description="Helical" evidence="1">
    <location>
        <begin position="177"/>
        <end position="198"/>
    </location>
</feature>
<accession>A0A433SGH2</accession>
<evidence type="ECO:0008006" key="4">
    <source>
        <dbReference type="Google" id="ProtNLM"/>
    </source>
</evidence>
<dbReference type="EMBL" id="PQSP01000001">
    <property type="protein sequence ID" value="RUS67812.1"/>
    <property type="molecule type" value="Genomic_DNA"/>
</dbReference>
<keyword evidence="3" id="KW-1185">Reference proteome</keyword>
<feature type="transmembrane region" description="Helical" evidence="1">
    <location>
        <begin position="57"/>
        <end position="81"/>
    </location>
</feature>
<protein>
    <recommendedName>
        <fullName evidence="4">Ceramidase</fullName>
    </recommendedName>
</protein>
<evidence type="ECO:0000256" key="1">
    <source>
        <dbReference type="SAM" id="Phobius"/>
    </source>
</evidence>
<dbReference type="AlphaFoldDB" id="A0A433SGH2"/>
<keyword evidence="1" id="KW-0472">Membrane</keyword>
<dbReference type="PANTHER" id="PTHR34368">
    <property type="entry name" value="OS01G0962200 PROTEIN"/>
    <property type="match status" value="1"/>
</dbReference>
<feature type="transmembrane region" description="Helical" evidence="1">
    <location>
        <begin position="130"/>
        <end position="148"/>
    </location>
</feature>
<feature type="transmembrane region" description="Helical" evidence="1">
    <location>
        <begin position="21"/>
        <end position="37"/>
    </location>
</feature>
<dbReference type="Proteomes" id="UP000286947">
    <property type="component" value="Unassembled WGS sequence"/>
</dbReference>
<proteinExistence type="predicted"/>
<evidence type="ECO:0000313" key="2">
    <source>
        <dbReference type="EMBL" id="RUS67812.1"/>
    </source>
</evidence>
<reference evidence="2 3" key="1">
    <citation type="submission" date="2018-01" db="EMBL/GenBank/DDBJ databases">
        <title>Saezia sanguinis gen. nov., sp. nov., in the order Burkholderiales isolated from human blood.</title>
        <authorList>
            <person name="Medina-Pascual M.J."/>
            <person name="Valdezate S."/>
            <person name="Monzon S."/>
            <person name="Cuesta I."/>
            <person name="Carrasco G."/>
            <person name="Villalon P."/>
            <person name="Saez-Nieto J.A."/>
        </authorList>
    </citation>
    <scope>NUCLEOTIDE SEQUENCE [LARGE SCALE GENOMIC DNA]</scope>
    <source>
        <strain evidence="2 3">CNM695-12</strain>
    </source>
</reference>
<organism evidence="2 3">
    <name type="scientific">Saezia sanguinis</name>
    <dbReference type="NCBI Taxonomy" id="1965230"/>
    <lineage>
        <taxon>Bacteria</taxon>
        <taxon>Pseudomonadati</taxon>
        <taxon>Pseudomonadota</taxon>
        <taxon>Betaproteobacteria</taxon>
        <taxon>Burkholderiales</taxon>
        <taxon>Saeziaceae</taxon>
        <taxon>Saezia</taxon>
    </lineage>
</organism>
<feature type="transmembrane region" description="Helical" evidence="1">
    <location>
        <begin position="241"/>
        <end position="258"/>
    </location>
</feature>
<keyword evidence="1" id="KW-1133">Transmembrane helix</keyword>
<dbReference type="PANTHER" id="PTHR34368:SF1">
    <property type="entry name" value="OS01G0962200 PROTEIN"/>
    <property type="match status" value="1"/>
</dbReference>
<comment type="caution">
    <text evidence="2">The sequence shown here is derived from an EMBL/GenBank/DDBJ whole genome shotgun (WGS) entry which is preliminary data.</text>
</comment>
<evidence type="ECO:0000313" key="3">
    <source>
        <dbReference type="Proteomes" id="UP000286947"/>
    </source>
</evidence>
<dbReference type="OrthoDB" id="6088058at2"/>
<gene>
    <name evidence="2" type="ORF">CUZ56_00291</name>
</gene>
<name>A0A433SGH2_9BURK</name>
<keyword evidence="1" id="KW-0812">Transmembrane</keyword>
<feature type="transmembrane region" description="Helical" evidence="1">
    <location>
        <begin position="101"/>
        <end position="118"/>
    </location>
</feature>